<dbReference type="Pfam" id="PF00126">
    <property type="entry name" value="HTH_1"/>
    <property type="match status" value="1"/>
</dbReference>
<evidence type="ECO:0000259" key="5">
    <source>
        <dbReference type="PROSITE" id="PS50931"/>
    </source>
</evidence>
<dbReference type="Pfam" id="PF03466">
    <property type="entry name" value="LysR_substrate"/>
    <property type="match status" value="1"/>
</dbReference>
<evidence type="ECO:0000313" key="8">
    <source>
        <dbReference type="Proteomes" id="UP000185161"/>
    </source>
</evidence>
<dbReference type="GO" id="GO:0006351">
    <property type="term" value="P:DNA-templated transcription"/>
    <property type="evidence" value="ECO:0007669"/>
    <property type="project" value="TreeGrafter"/>
</dbReference>
<dbReference type="EMBL" id="QQWO01000012">
    <property type="protein sequence ID" value="RSV01475.1"/>
    <property type="molecule type" value="Genomic_DNA"/>
</dbReference>
<gene>
    <name evidence="6" type="ORF">BRX40_07970</name>
    <name evidence="7" type="ORF">CA257_14900</name>
</gene>
<dbReference type="PANTHER" id="PTHR30537:SF74">
    <property type="entry name" value="HTH-TYPE TRANSCRIPTIONAL REGULATOR TRPI"/>
    <property type="match status" value="1"/>
</dbReference>
<dbReference type="EMBL" id="CP018820">
    <property type="protein sequence ID" value="APR52374.1"/>
    <property type="molecule type" value="Genomic_DNA"/>
</dbReference>
<organism evidence="6 8">
    <name type="scientific">Sphingomonas koreensis</name>
    <dbReference type="NCBI Taxonomy" id="93064"/>
    <lineage>
        <taxon>Bacteria</taxon>
        <taxon>Pseudomonadati</taxon>
        <taxon>Pseudomonadota</taxon>
        <taxon>Alphaproteobacteria</taxon>
        <taxon>Sphingomonadales</taxon>
        <taxon>Sphingomonadaceae</taxon>
        <taxon>Sphingomonas</taxon>
    </lineage>
</organism>
<keyword evidence="3" id="KW-0238">DNA-binding</keyword>
<dbReference type="Proteomes" id="UP000185161">
    <property type="component" value="Chromosome"/>
</dbReference>
<keyword evidence="8" id="KW-1185">Reference proteome</keyword>
<evidence type="ECO:0000256" key="2">
    <source>
        <dbReference type="ARBA" id="ARBA00023015"/>
    </source>
</evidence>
<dbReference type="Proteomes" id="UP000286681">
    <property type="component" value="Unassembled WGS sequence"/>
</dbReference>
<dbReference type="PANTHER" id="PTHR30537">
    <property type="entry name" value="HTH-TYPE TRANSCRIPTIONAL REGULATOR"/>
    <property type="match status" value="1"/>
</dbReference>
<dbReference type="PRINTS" id="PR00039">
    <property type="entry name" value="HTHLYSR"/>
</dbReference>
<dbReference type="AlphaFoldDB" id="A0A1L6J913"/>
<evidence type="ECO:0000256" key="4">
    <source>
        <dbReference type="ARBA" id="ARBA00023163"/>
    </source>
</evidence>
<proteinExistence type="inferred from homology"/>
<dbReference type="InterPro" id="IPR036388">
    <property type="entry name" value="WH-like_DNA-bd_sf"/>
</dbReference>
<dbReference type="KEGG" id="skr:BRX40_07970"/>
<reference evidence="8" key="2">
    <citation type="submission" date="2016-12" db="EMBL/GenBank/DDBJ databases">
        <title>Whole genome sequencing of Sphingomonas sp. ABOJV.</title>
        <authorList>
            <person name="Conlan S."/>
            <person name="Thomas P.J."/>
            <person name="Mullikin J."/>
            <person name="Palmore T.N."/>
            <person name="Frank K.M."/>
            <person name="Segre J.A."/>
        </authorList>
    </citation>
    <scope>NUCLEOTIDE SEQUENCE [LARGE SCALE GENOMIC DNA]</scope>
    <source>
        <strain evidence="8">ABOJV</strain>
    </source>
</reference>
<dbReference type="GO" id="GO:0043565">
    <property type="term" value="F:sequence-specific DNA binding"/>
    <property type="evidence" value="ECO:0007669"/>
    <property type="project" value="TreeGrafter"/>
</dbReference>
<reference evidence="7 9" key="3">
    <citation type="submission" date="2018-07" db="EMBL/GenBank/DDBJ databases">
        <title>Genomic and Epidemiologic Investigation of an Indolent Hospital Outbreak.</title>
        <authorList>
            <person name="Johnson R.C."/>
            <person name="Deming C."/>
            <person name="Conlan S."/>
            <person name="Zellmer C.J."/>
            <person name="Michelin A.V."/>
            <person name="Lee-Lin S."/>
            <person name="Thomas P.J."/>
            <person name="Park M."/>
            <person name="Weingarten R.A."/>
            <person name="Less J."/>
            <person name="Dekker J.P."/>
            <person name="Frank K.M."/>
            <person name="Musser K.A."/>
            <person name="Mcquiston J.R."/>
            <person name="Henderson D.K."/>
            <person name="Lau A.F."/>
            <person name="Palmore T.N."/>
            <person name="Segre J.A."/>
        </authorList>
    </citation>
    <scope>NUCLEOTIDE SEQUENCE [LARGE SCALE GENOMIC DNA]</scope>
    <source>
        <strain evidence="7 9">SK-NIH.Env10_0317</strain>
    </source>
</reference>
<dbReference type="Gene3D" id="3.40.190.10">
    <property type="entry name" value="Periplasmic binding protein-like II"/>
    <property type="match status" value="2"/>
</dbReference>
<dbReference type="PROSITE" id="PS50931">
    <property type="entry name" value="HTH_LYSR"/>
    <property type="match status" value="1"/>
</dbReference>
<dbReference type="OrthoDB" id="9813056at2"/>
<comment type="similarity">
    <text evidence="1">Belongs to the LysR transcriptional regulatory family.</text>
</comment>
<evidence type="ECO:0000313" key="9">
    <source>
        <dbReference type="Proteomes" id="UP000286681"/>
    </source>
</evidence>
<protein>
    <submittedName>
        <fullName evidence="6">LysR family transcriptional regulator</fullName>
    </submittedName>
</protein>
<sequence>MDEANSSMFKPRRLPPLAALRAFEAAARHLSFRAAASELAVTPTAISHQIRLLEATLGLPLFVRRTRQVALTEAGQRLFPALRDGFDGFARVIGELKPKRQSVTVSATTQFTSRRLLPAVPAFNRQHPEIDLRLNASETPVDIAAGAADIAVRYGGEIGAGLRSEPLLAERFGVLCSPILGLTAPEDLNSVPLLHTDWLRDVTPDWRRWAKLAGVTGLKLDQGARFTNGDHAIQAAIAGQGAIVASLILAEEEIRAGLLVQPFGPVIEGIYYQLVTRTQPPSREVEAVLTWLREEVARPRRSGR</sequence>
<evidence type="ECO:0000313" key="6">
    <source>
        <dbReference type="EMBL" id="APR52374.1"/>
    </source>
</evidence>
<dbReference type="Gene3D" id="1.10.10.10">
    <property type="entry name" value="Winged helix-like DNA-binding domain superfamily/Winged helix DNA-binding domain"/>
    <property type="match status" value="1"/>
</dbReference>
<reference evidence="6" key="1">
    <citation type="submission" date="2016-12" db="EMBL/GenBank/DDBJ databases">
        <title>Whole genome sequencing of Sphingomonas koreensis.</title>
        <authorList>
            <person name="Conlan S."/>
            <person name="Thomas P.J."/>
            <person name="Mullikin J."/>
            <person name="Palmore T.N."/>
            <person name="Frank K.M."/>
            <person name="Segre J.A."/>
        </authorList>
    </citation>
    <scope>NUCLEOTIDE SEQUENCE</scope>
    <source>
        <strain evidence="6">ABOJV</strain>
    </source>
</reference>
<accession>A0A1L6J913</accession>
<dbReference type="STRING" id="93064.BRX40_07970"/>
<evidence type="ECO:0000256" key="1">
    <source>
        <dbReference type="ARBA" id="ARBA00009437"/>
    </source>
</evidence>
<dbReference type="InterPro" id="IPR005119">
    <property type="entry name" value="LysR_subst-bd"/>
</dbReference>
<dbReference type="InterPro" id="IPR058163">
    <property type="entry name" value="LysR-type_TF_proteobact-type"/>
</dbReference>
<dbReference type="CDD" id="cd08432">
    <property type="entry name" value="PBP2_GcdR_TrpI_HvrB_AmpR_like"/>
    <property type="match status" value="1"/>
</dbReference>
<evidence type="ECO:0000256" key="3">
    <source>
        <dbReference type="ARBA" id="ARBA00023125"/>
    </source>
</evidence>
<dbReference type="SUPFAM" id="SSF46785">
    <property type="entry name" value="Winged helix' DNA-binding domain"/>
    <property type="match status" value="1"/>
</dbReference>
<dbReference type="GO" id="GO:0003700">
    <property type="term" value="F:DNA-binding transcription factor activity"/>
    <property type="evidence" value="ECO:0007669"/>
    <property type="project" value="InterPro"/>
</dbReference>
<keyword evidence="2" id="KW-0805">Transcription regulation</keyword>
<feature type="domain" description="HTH lysR-type" evidence="5">
    <location>
        <begin position="15"/>
        <end position="72"/>
    </location>
</feature>
<name>A0A1L6J913_9SPHN</name>
<keyword evidence="4" id="KW-0804">Transcription</keyword>
<dbReference type="InterPro" id="IPR000847">
    <property type="entry name" value="LysR_HTH_N"/>
</dbReference>
<dbReference type="InterPro" id="IPR036390">
    <property type="entry name" value="WH_DNA-bd_sf"/>
</dbReference>
<dbReference type="FunFam" id="1.10.10.10:FF:000038">
    <property type="entry name" value="Glycine cleavage system transcriptional activator"/>
    <property type="match status" value="1"/>
</dbReference>
<dbReference type="SUPFAM" id="SSF53850">
    <property type="entry name" value="Periplasmic binding protein-like II"/>
    <property type="match status" value="1"/>
</dbReference>
<evidence type="ECO:0000313" key="7">
    <source>
        <dbReference type="EMBL" id="RSV01475.1"/>
    </source>
</evidence>